<dbReference type="NCBIfam" id="NF041951">
    <property type="entry name" value="phage_RstR"/>
    <property type="match status" value="1"/>
</dbReference>
<proteinExistence type="predicted"/>
<feature type="domain" description="HTH cro/C1-type" evidence="2">
    <location>
        <begin position="17"/>
        <end position="71"/>
    </location>
</feature>
<gene>
    <name evidence="3" type="ORF">BKK80_21335</name>
</gene>
<dbReference type="SUPFAM" id="SSF47413">
    <property type="entry name" value="lambda repressor-like DNA-binding domains"/>
    <property type="match status" value="1"/>
</dbReference>
<dbReference type="Proteomes" id="UP000177515">
    <property type="component" value="Chromosome 2"/>
</dbReference>
<evidence type="ECO:0000313" key="4">
    <source>
        <dbReference type="Proteomes" id="UP000177515"/>
    </source>
</evidence>
<name>A0ABM6F9Z3_9BURK</name>
<dbReference type="PROSITE" id="PS50943">
    <property type="entry name" value="HTH_CROC1"/>
    <property type="match status" value="1"/>
</dbReference>
<dbReference type="Gene3D" id="1.10.260.40">
    <property type="entry name" value="lambda repressor-like DNA-binding domains"/>
    <property type="match status" value="1"/>
</dbReference>
<keyword evidence="4" id="KW-1185">Reference proteome</keyword>
<evidence type="ECO:0000256" key="1">
    <source>
        <dbReference type="ARBA" id="ARBA00023125"/>
    </source>
</evidence>
<evidence type="ECO:0000259" key="2">
    <source>
        <dbReference type="PROSITE" id="PS50943"/>
    </source>
</evidence>
<dbReference type="PANTHER" id="PTHR46558">
    <property type="entry name" value="TRACRIPTIONAL REGULATORY PROTEIN-RELATED-RELATED"/>
    <property type="match status" value="1"/>
</dbReference>
<dbReference type="SMART" id="SM00530">
    <property type="entry name" value="HTH_XRE"/>
    <property type="match status" value="1"/>
</dbReference>
<dbReference type="EMBL" id="CP017755">
    <property type="protein sequence ID" value="AOZ08501.1"/>
    <property type="molecule type" value="Genomic_DNA"/>
</dbReference>
<evidence type="ECO:0000313" key="3">
    <source>
        <dbReference type="EMBL" id="AOZ08501.1"/>
    </source>
</evidence>
<dbReference type="Pfam" id="PF01381">
    <property type="entry name" value="HTH_3"/>
    <property type="match status" value="1"/>
</dbReference>
<dbReference type="InterPro" id="IPR001387">
    <property type="entry name" value="Cro/C1-type_HTH"/>
</dbReference>
<sequence>MALLSMELASMSLSARLISLRKARALTQQGLAGAIGIHVQQIKRYEAGSSEPSAEVLRKIARTFAISTDWLLFEEGERAPSDDLVSQFEAVSQLSDDERAIVKEVIDSLVIKYQTRRWNAARQTPAVKTAATRGDSGADR</sequence>
<protein>
    <recommendedName>
        <fullName evidence="2">HTH cro/C1-type domain-containing protein</fullName>
    </recommendedName>
</protein>
<reference evidence="3 4" key="1">
    <citation type="submission" date="2016-10" db="EMBL/GenBank/DDBJ databases">
        <title>Complete genome sequences of three Cupriavidus strains isolated from various Malaysian environments.</title>
        <authorList>
            <person name="Abdullah A.A.-A."/>
            <person name="Shafie N.A.H."/>
            <person name="Lau N.S."/>
        </authorList>
    </citation>
    <scope>NUCLEOTIDE SEQUENCE [LARGE SCALE GENOMIC DNA]</scope>
    <source>
        <strain evidence="3 4">USMAA1020</strain>
    </source>
</reference>
<dbReference type="RefSeq" id="WP_071071113.1">
    <property type="nucleotide sequence ID" value="NZ_CP017755.1"/>
</dbReference>
<keyword evidence="1" id="KW-0238">DNA-binding</keyword>
<dbReference type="CDD" id="cd00093">
    <property type="entry name" value="HTH_XRE"/>
    <property type="match status" value="1"/>
</dbReference>
<accession>A0ABM6F9Z3</accession>
<dbReference type="InterPro" id="IPR010982">
    <property type="entry name" value="Lambda_DNA-bd_dom_sf"/>
</dbReference>
<dbReference type="PANTHER" id="PTHR46558:SF11">
    <property type="entry name" value="HTH-TYPE TRANSCRIPTIONAL REGULATOR XRE"/>
    <property type="match status" value="1"/>
</dbReference>
<dbReference type="InterPro" id="IPR049639">
    <property type="entry name" value="RstR"/>
</dbReference>
<organism evidence="3 4">
    <name type="scientific">Cupriavidus malaysiensis</name>
    <dbReference type="NCBI Taxonomy" id="367825"/>
    <lineage>
        <taxon>Bacteria</taxon>
        <taxon>Pseudomonadati</taxon>
        <taxon>Pseudomonadota</taxon>
        <taxon>Betaproteobacteria</taxon>
        <taxon>Burkholderiales</taxon>
        <taxon>Burkholderiaceae</taxon>
        <taxon>Cupriavidus</taxon>
    </lineage>
</organism>